<evidence type="ECO:0000256" key="5">
    <source>
        <dbReference type="ARBA" id="ARBA00023136"/>
    </source>
</evidence>
<dbReference type="InterPro" id="IPR051598">
    <property type="entry name" value="TSUP/Inactive_protease-like"/>
</dbReference>
<comment type="caution">
    <text evidence="7">The sequence shown here is derived from an EMBL/GenBank/DDBJ whole genome shotgun (WGS) entry which is preliminary data.</text>
</comment>
<dbReference type="GO" id="GO:0005886">
    <property type="term" value="C:plasma membrane"/>
    <property type="evidence" value="ECO:0007669"/>
    <property type="project" value="UniProtKB-SubCell"/>
</dbReference>
<keyword evidence="8" id="KW-1185">Reference proteome</keyword>
<evidence type="ECO:0000256" key="3">
    <source>
        <dbReference type="ARBA" id="ARBA00022692"/>
    </source>
</evidence>
<organism evidence="7 8">
    <name type="scientific">Nocardia neocaledoniensis</name>
    <dbReference type="NCBI Taxonomy" id="236511"/>
    <lineage>
        <taxon>Bacteria</taxon>
        <taxon>Bacillati</taxon>
        <taxon>Actinomycetota</taxon>
        <taxon>Actinomycetes</taxon>
        <taxon>Mycobacteriales</taxon>
        <taxon>Nocardiaceae</taxon>
        <taxon>Nocardia</taxon>
    </lineage>
</organism>
<dbReference type="EMBL" id="QGTL01000009">
    <property type="protein sequence ID" value="PWV72322.1"/>
    <property type="molecule type" value="Genomic_DNA"/>
</dbReference>
<evidence type="ECO:0000313" key="8">
    <source>
        <dbReference type="Proteomes" id="UP000246410"/>
    </source>
</evidence>
<evidence type="ECO:0000256" key="2">
    <source>
        <dbReference type="ARBA" id="ARBA00009142"/>
    </source>
</evidence>
<proteinExistence type="inferred from homology"/>
<keyword evidence="5 6" id="KW-0472">Membrane</keyword>
<sequence length="286" mass="29553">MRSLRHRTVRRVSEVVDEPTGSTATARRGALLLVFASGAVIGVLGGRIGLGGAEFRLPLLIGLFGFAALHAVILNKAMSLIVVLTALPARLLALPYSEVSQHATIAVNLLAGSLVGAWLGASWATKMHSRTLYRVLAGLLVLIAAALAVSHLGHLDTVELPTSARVITAVIAGVGIGIVAALMGVAGGELLIPTIVLLFGVDIKVAGSLSLMVSLPTMLVAFARYSRDDSFQILGANTRFVFVMAAGSIAGTVVGGLLLGVVPSAALIPILTALLLISSVKVWRHQ</sequence>
<evidence type="ECO:0000256" key="4">
    <source>
        <dbReference type="ARBA" id="ARBA00022989"/>
    </source>
</evidence>
<feature type="transmembrane region" description="Helical" evidence="6">
    <location>
        <begin position="105"/>
        <end position="125"/>
    </location>
</feature>
<keyword evidence="6" id="KW-1003">Cell membrane</keyword>
<feature type="transmembrane region" description="Helical" evidence="6">
    <location>
        <begin position="237"/>
        <end position="259"/>
    </location>
</feature>
<feature type="transmembrane region" description="Helical" evidence="6">
    <location>
        <begin position="265"/>
        <end position="283"/>
    </location>
</feature>
<protein>
    <recommendedName>
        <fullName evidence="6">Probable membrane transporter protein</fullName>
    </recommendedName>
</protein>
<dbReference type="Pfam" id="PF01925">
    <property type="entry name" value="TauE"/>
    <property type="match status" value="2"/>
</dbReference>
<dbReference type="PANTHER" id="PTHR43701">
    <property type="entry name" value="MEMBRANE TRANSPORTER PROTEIN MJ0441-RELATED"/>
    <property type="match status" value="1"/>
</dbReference>
<feature type="transmembrane region" description="Helical" evidence="6">
    <location>
        <begin position="205"/>
        <end position="225"/>
    </location>
</feature>
<dbReference type="RefSeq" id="WP_341867804.1">
    <property type="nucleotide sequence ID" value="NZ_QGTL01000009.1"/>
</dbReference>
<comment type="similarity">
    <text evidence="2 6">Belongs to the 4-toluene sulfonate uptake permease (TSUP) (TC 2.A.102) family.</text>
</comment>
<dbReference type="Proteomes" id="UP000246410">
    <property type="component" value="Unassembled WGS sequence"/>
</dbReference>
<accession>A0A317NBC0</accession>
<evidence type="ECO:0000256" key="6">
    <source>
        <dbReference type="RuleBase" id="RU363041"/>
    </source>
</evidence>
<feature type="transmembrane region" description="Helical" evidence="6">
    <location>
        <begin position="164"/>
        <end position="185"/>
    </location>
</feature>
<feature type="transmembrane region" description="Helical" evidence="6">
    <location>
        <begin position="30"/>
        <end position="48"/>
    </location>
</feature>
<feature type="transmembrane region" description="Helical" evidence="6">
    <location>
        <begin position="131"/>
        <end position="152"/>
    </location>
</feature>
<gene>
    <name evidence="7" type="ORF">DFR69_109239</name>
</gene>
<keyword evidence="3 6" id="KW-0812">Transmembrane</keyword>
<reference evidence="7 8" key="1">
    <citation type="submission" date="2018-05" db="EMBL/GenBank/DDBJ databases">
        <title>Genomic Encyclopedia of Type Strains, Phase IV (KMG-IV): sequencing the most valuable type-strain genomes for metagenomic binning, comparative biology and taxonomic classification.</title>
        <authorList>
            <person name="Goeker M."/>
        </authorList>
    </citation>
    <scope>NUCLEOTIDE SEQUENCE [LARGE SCALE GENOMIC DNA]</scope>
    <source>
        <strain evidence="7 8">DSM 44717</strain>
    </source>
</reference>
<dbReference type="AlphaFoldDB" id="A0A317NBC0"/>
<evidence type="ECO:0000313" key="7">
    <source>
        <dbReference type="EMBL" id="PWV72322.1"/>
    </source>
</evidence>
<feature type="transmembrane region" description="Helical" evidence="6">
    <location>
        <begin position="60"/>
        <end position="93"/>
    </location>
</feature>
<name>A0A317NBC0_9NOCA</name>
<keyword evidence="4 6" id="KW-1133">Transmembrane helix</keyword>
<dbReference type="InterPro" id="IPR002781">
    <property type="entry name" value="TM_pro_TauE-like"/>
</dbReference>
<evidence type="ECO:0000256" key="1">
    <source>
        <dbReference type="ARBA" id="ARBA00004141"/>
    </source>
</evidence>
<dbReference type="PANTHER" id="PTHR43701:SF2">
    <property type="entry name" value="MEMBRANE TRANSPORTER PROTEIN YJNA-RELATED"/>
    <property type="match status" value="1"/>
</dbReference>
<comment type="subcellular location">
    <subcellularLocation>
        <location evidence="6">Cell membrane</location>
        <topology evidence="6">Multi-pass membrane protein</topology>
    </subcellularLocation>
    <subcellularLocation>
        <location evidence="1">Membrane</location>
        <topology evidence="1">Multi-pass membrane protein</topology>
    </subcellularLocation>
</comment>